<dbReference type="EMBL" id="SUTF01000009">
    <property type="protein sequence ID" value="MBE6511106.1"/>
    <property type="molecule type" value="Genomic_DNA"/>
</dbReference>
<evidence type="ECO:0000313" key="3">
    <source>
        <dbReference type="EMBL" id="MBE6511106.1"/>
    </source>
</evidence>
<name>A0A8T3VSS5_9EURY</name>
<dbReference type="PIRSF" id="PIRSF016725">
    <property type="entry name" value="UCP016725"/>
    <property type="match status" value="1"/>
</dbReference>
<dbReference type="InterPro" id="IPR029063">
    <property type="entry name" value="SAM-dependent_MTases_sf"/>
</dbReference>
<evidence type="ECO:0000313" key="4">
    <source>
        <dbReference type="Proteomes" id="UP000713479"/>
    </source>
</evidence>
<gene>
    <name evidence="3" type="ORF">E7Z74_07575</name>
</gene>
<organism evidence="3 4">
    <name type="scientific">Methanobrevibacter millerae</name>
    <dbReference type="NCBI Taxonomy" id="230361"/>
    <lineage>
        <taxon>Archaea</taxon>
        <taxon>Methanobacteriati</taxon>
        <taxon>Methanobacteriota</taxon>
        <taxon>Methanomada group</taxon>
        <taxon>Methanobacteria</taxon>
        <taxon>Methanobacteriales</taxon>
        <taxon>Methanobacteriaceae</taxon>
        <taxon>Methanobrevibacter</taxon>
    </lineage>
</organism>
<dbReference type="Proteomes" id="UP000713479">
    <property type="component" value="Unassembled WGS sequence"/>
</dbReference>
<proteinExistence type="inferred from homology"/>
<dbReference type="HAMAP" id="MF_00341">
    <property type="entry name" value="UPF0146"/>
    <property type="match status" value="1"/>
</dbReference>
<dbReference type="Pfam" id="PF03686">
    <property type="entry name" value="UPF0146"/>
    <property type="match status" value="1"/>
</dbReference>
<comment type="similarity">
    <text evidence="1 2">Belongs to the UPF0146 family.</text>
</comment>
<evidence type="ECO:0000256" key="2">
    <source>
        <dbReference type="HAMAP-Rule" id="MF_00341"/>
    </source>
</evidence>
<reference evidence="3" key="1">
    <citation type="submission" date="2019-04" db="EMBL/GenBank/DDBJ databases">
        <title>Evolution of Biomass-Degrading Anaerobic Consortia Revealed by Metagenomics.</title>
        <authorList>
            <person name="Peng X."/>
        </authorList>
    </citation>
    <scope>NUCLEOTIDE SEQUENCE</scope>
    <source>
        <strain evidence="3">SIG13</strain>
    </source>
</reference>
<protein>
    <recommendedName>
        <fullName evidence="2">UPF0146 protein E7Z74_07575</fullName>
    </recommendedName>
</protein>
<dbReference type="InterPro" id="IPR005353">
    <property type="entry name" value="UPF0146"/>
</dbReference>
<evidence type="ECO:0000256" key="1">
    <source>
        <dbReference type="ARBA" id="ARBA00006969"/>
    </source>
</evidence>
<accession>A0A8T3VSS5</accession>
<comment type="caution">
    <text evidence="3">The sequence shown here is derived from an EMBL/GenBank/DDBJ whole genome shotgun (WGS) entry which is preliminary data.</text>
</comment>
<dbReference type="AlphaFoldDB" id="A0A8T3VSS5"/>
<sequence>MWQNFAEYIHLQCDKNPTRICEIGVGKFTQVFDYLSKQDNVEIFKTDISPADLSVIKDDVTKPNLELYKDVDIIYSIRPPSELQPYIIDLALKAKTKLIIKPLFNEDLNSKRVQLKLKNYKKASFYILGV</sequence>
<dbReference type="Gene3D" id="3.40.50.150">
    <property type="entry name" value="Vaccinia Virus protein VP39"/>
    <property type="match status" value="1"/>
</dbReference>